<proteinExistence type="predicted"/>
<evidence type="ECO:0000313" key="2">
    <source>
        <dbReference type="EMBL" id="ARF15157.1"/>
    </source>
</evidence>
<evidence type="ECO:0000313" key="3">
    <source>
        <dbReference type="Proteomes" id="UP000192486"/>
    </source>
</evidence>
<sequence>MGYILPIQNYQAQQYAERMNNERHNFAYIGRVNPVRLKNEESSYWEDVLADEARRREEQMEQRKKRAPQPLVKKGFIAPNPAQFSPEIADVVGKGRAINKYV</sequence>
<name>A0ABN4YQM8_SPOUR</name>
<organism evidence="2 3">
    <name type="scientific">Sporosarcina ureae</name>
    <dbReference type="NCBI Taxonomy" id="1571"/>
    <lineage>
        <taxon>Bacteria</taxon>
        <taxon>Bacillati</taxon>
        <taxon>Bacillota</taxon>
        <taxon>Bacilli</taxon>
        <taxon>Bacillales</taxon>
        <taxon>Caryophanaceae</taxon>
        <taxon>Sporosarcina</taxon>
    </lineage>
</organism>
<keyword evidence="3" id="KW-1185">Reference proteome</keyword>
<dbReference type="RefSeq" id="WP_029052461.1">
    <property type="nucleotide sequence ID" value="NZ_CP015108.1"/>
</dbReference>
<accession>A0ABN4YQM8</accession>
<gene>
    <name evidence="2" type="ORF">SporoS204_13955</name>
</gene>
<evidence type="ECO:0000256" key="1">
    <source>
        <dbReference type="SAM" id="MobiDB-lite"/>
    </source>
</evidence>
<feature type="region of interest" description="Disordered" evidence="1">
    <location>
        <begin position="55"/>
        <end position="78"/>
    </location>
</feature>
<protein>
    <submittedName>
        <fullName evidence="2">Uncharacterized protein</fullName>
    </submittedName>
</protein>
<dbReference type="EMBL" id="CP015108">
    <property type="protein sequence ID" value="ARF15157.1"/>
    <property type="molecule type" value="Genomic_DNA"/>
</dbReference>
<reference evidence="2 3" key="1">
    <citation type="submission" date="2016-04" db="EMBL/GenBank/DDBJ databases">
        <title>Comparative Genomics and Epigenetics of Sporosarcina ureae.</title>
        <authorList>
            <person name="Oliver A.S."/>
            <person name="Cooper K.K."/>
        </authorList>
    </citation>
    <scope>NUCLEOTIDE SEQUENCE [LARGE SCALE GENOMIC DNA]</scope>
    <source>
        <strain evidence="2 3">S204</strain>
    </source>
</reference>
<dbReference type="Proteomes" id="UP000192486">
    <property type="component" value="Chromosome"/>
</dbReference>